<dbReference type="RefSeq" id="WP_102895504.1">
    <property type="nucleotide sequence ID" value="NZ_JAMOHU010000024.1"/>
</dbReference>
<evidence type="ECO:0000259" key="6">
    <source>
        <dbReference type="Pfam" id="PF08479"/>
    </source>
</evidence>
<feature type="signal peptide" evidence="4">
    <location>
        <begin position="1"/>
        <end position="22"/>
    </location>
</feature>
<dbReference type="Proteomes" id="UP000236023">
    <property type="component" value="Unassembled WGS sequence"/>
</dbReference>
<dbReference type="Pfam" id="PF08479">
    <property type="entry name" value="POTRA_2"/>
    <property type="match status" value="1"/>
</dbReference>
<sequence length="566" mass="62254">MRPSSPRFLPSLLLLAAAPTWADSPAFLNSNDVDSVLPAPNLPAEEYRPRIPDAQLSAPRQQRLPMSLPIDLRNVQIEGGSVYPFEEIAGLFEPLIGRKVALRELLAVTEDITRRYQTDGYALSYAYVPAQNLDSGQVRVVLVEGYISAHEVRGKAGRSQAYIDRLAAKLIGERPLRKASFERYTTLMAQIPGMTVRASVAPPSTTDGAVTLVTEAALRPFAASASLADDSQDDLQAVIGVSSNSLTRVGEQLSVSVLAPPGEDNERYARLDYSQFVDDEGTRVQAFASTYRSDPKDLVAIGGTSTEQSRRNDRLSLGVSHPFLASPRETLNGTARLYAVEDKRDYARLSPLPVVQKAVELESRVRVLALEGDWRQADAGRLRMLSAGFYQGIDGLGAESEVRVLGDKVRSYHDLDFQRLRLSGLQSDQLGGNWQGVLSGAFYWSGDTLPESEQVLFGDRNFGRGYPDDQTRGDKGWGLGYELNRSFAYDGNWLRLVQPYAALDAARAWYNRDGASSELSSFALGVRIGDRRHYNLALEAARPLGDRAIDSGDRAPRVGFTLSYWL</sequence>
<dbReference type="PANTHER" id="PTHR34597">
    <property type="entry name" value="SLR1661 PROTEIN"/>
    <property type="match status" value="1"/>
</dbReference>
<evidence type="ECO:0000259" key="5">
    <source>
        <dbReference type="Pfam" id="PF03865"/>
    </source>
</evidence>
<dbReference type="EMBL" id="POUT01000014">
    <property type="protein sequence ID" value="PNG05823.1"/>
    <property type="molecule type" value="Genomic_DNA"/>
</dbReference>
<keyword evidence="1" id="KW-1134">Transmembrane beta strand</keyword>
<evidence type="ECO:0000313" key="7">
    <source>
        <dbReference type="EMBL" id="PNG05823.1"/>
    </source>
</evidence>
<keyword evidence="3" id="KW-0998">Cell outer membrane</keyword>
<evidence type="ECO:0008006" key="9">
    <source>
        <dbReference type="Google" id="ProtNLM"/>
    </source>
</evidence>
<dbReference type="Pfam" id="PF03865">
    <property type="entry name" value="ShlB"/>
    <property type="match status" value="1"/>
</dbReference>
<comment type="caution">
    <text evidence="7">The sequence shown here is derived from an EMBL/GenBank/DDBJ whole genome shotgun (WGS) entry which is preliminary data.</text>
</comment>
<keyword evidence="2" id="KW-0812">Transmembrane</keyword>
<dbReference type="InterPro" id="IPR013686">
    <property type="entry name" value="Polypept-transport_assoc_ShlB"/>
</dbReference>
<dbReference type="InterPro" id="IPR005565">
    <property type="entry name" value="Hemolysn_activator_HlyB_C"/>
</dbReference>
<gene>
    <name evidence="7" type="ORF">CXK94_19175</name>
</gene>
<dbReference type="GO" id="GO:0098046">
    <property type="term" value="C:type V protein secretion system complex"/>
    <property type="evidence" value="ECO:0007669"/>
    <property type="project" value="TreeGrafter"/>
</dbReference>
<feature type="domain" description="Polypeptide-transport-associated ShlB-type" evidence="6">
    <location>
        <begin position="71"/>
        <end position="145"/>
    </location>
</feature>
<dbReference type="InterPro" id="IPR051544">
    <property type="entry name" value="TPS_OM_transporter"/>
</dbReference>
<organism evidence="7 8">
    <name type="scientific">Stutzerimonas stutzeri</name>
    <name type="common">Pseudomonas stutzeri</name>
    <dbReference type="NCBI Taxonomy" id="316"/>
    <lineage>
        <taxon>Bacteria</taxon>
        <taxon>Pseudomonadati</taxon>
        <taxon>Pseudomonadota</taxon>
        <taxon>Gammaproteobacteria</taxon>
        <taxon>Pseudomonadales</taxon>
        <taxon>Pseudomonadaceae</taxon>
        <taxon>Stutzerimonas</taxon>
    </lineage>
</organism>
<dbReference type="GO" id="GO:0046819">
    <property type="term" value="P:protein secretion by the type V secretion system"/>
    <property type="evidence" value="ECO:0007669"/>
    <property type="project" value="TreeGrafter"/>
</dbReference>
<feature type="domain" description="Haemolysin activator HlyB C-terminal" evidence="5">
    <location>
        <begin position="385"/>
        <end position="527"/>
    </location>
</feature>
<evidence type="ECO:0000256" key="4">
    <source>
        <dbReference type="SAM" id="SignalP"/>
    </source>
</evidence>
<evidence type="ECO:0000256" key="1">
    <source>
        <dbReference type="ARBA" id="ARBA00022452"/>
    </source>
</evidence>
<reference evidence="7 8" key="1">
    <citation type="submission" date="2018-01" db="EMBL/GenBank/DDBJ databases">
        <title>Denitrification phenotypes of diverse strains of Pseudomonas stutzeri.</title>
        <authorList>
            <person name="Milligan D.A."/>
            <person name="Bergaust L."/>
            <person name="Bakken L.R."/>
            <person name="Frostegard A."/>
        </authorList>
    </citation>
    <scope>NUCLEOTIDE SEQUENCE [LARGE SCALE GENOMIC DNA]</scope>
    <source>
        <strain evidence="7 8">24a75</strain>
    </source>
</reference>
<evidence type="ECO:0000256" key="2">
    <source>
        <dbReference type="ARBA" id="ARBA00022692"/>
    </source>
</evidence>
<accession>A0A2N8STN4</accession>
<evidence type="ECO:0000313" key="8">
    <source>
        <dbReference type="Proteomes" id="UP000236023"/>
    </source>
</evidence>
<dbReference type="PANTHER" id="PTHR34597:SF6">
    <property type="entry name" value="BLR6126 PROTEIN"/>
    <property type="match status" value="1"/>
</dbReference>
<keyword evidence="4" id="KW-0732">Signal</keyword>
<dbReference type="Gene3D" id="2.40.160.50">
    <property type="entry name" value="membrane protein fhac: a member of the omp85/tpsb transporter family"/>
    <property type="match status" value="1"/>
</dbReference>
<protein>
    <recommendedName>
        <fullName evidence="9">ShlB/FhaC/HecB family hemolysin secretion/activation protein</fullName>
    </recommendedName>
</protein>
<name>A0A2N8STN4_STUST</name>
<proteinExistence type="predicted"/>
<evidence type="ECO:0000256" key="3">
    <source>
        <dbReference type="ARBA" id="ARBA00023237"/>
    </source>
</evidence>
<dbReference type="AlphaFoldDB" id="A0A2N8STN4"/>
<feature type="chain" id="PRO_5014724871" description="ShlB/FhaC/HecB family hemolysin secretion/activation protein" evidence="4">
    <location>
        <begin position="23"/>
        <end position="566"/>
    </location>
</feature>
<dbReference type="Gene3D" id="3.10.20.310">
    <property type="entry name" value="membrane protein fhac"/>
    <property type="match status" value="1"/>
</dbReference>
<keyword evidence="1" id="KW-0472">Membrane</keyword>
<dbReference type="GO" id="GO:0008320">
    <property type="term" value="F:protein transmembrane transporter activity"/>
    <property type="evidence" value="ECO:0007669"/>
    <property type="project" value="TreeGrafter"/>
</dbReference>